<accession>A0A0V0RFW3</accession>
<proteinExistence type="predicted"/>
<name>A0A0V0RFW3_9BILA</name>
<dbReference type="EMBL" id="JYDL01000220">
    <property type="protein sequence ID" value="KRX13140.1"/>
    <property type="molecule type" value="Genomic_DNA"/>
</dbReference>
<comment type="caution">
    <text evidence="2">The sequence shown here is derived from an EMBL/GenBank/DDBJ whole genome shotgun (WGS) entry which is preliminary data.</text>
</comment>
<gene>
    <name evidence="2" type="ORF">T07_4302</name>
    <name evidence="1" type="ORF">T07_8185</name>
</gene>
<reference evidence="2 3" key="1">
    <citation type="submission" date="2015-01" db="EMBL/GenBank/DDBJ databases">
        <title>Evolution of Trichinella species and genotypes.</title>
        <authorList>
            <person name="Korhonen P.K."/>
            <person name="Edoardo P."/>
            <person name="Giuseppe L.R."/>
            <person name="Gasser R.B."/>
        </authorList>
    </citation>
    <scope>NUCLEOTIDE SEQUENCE [LARGE SCALE GENOMIC DNA]</scope>
    <source>
        <strain evidence="2">ISS37</strain>
    </source>
</reference>
<dbReference type="OrthoDB" id="5920525at2759"/>
<dbReference type="Proteomes" id="UP000054630">
    <property type="component" value="Unassembled WGS sequence"/>
</dbReference>
<organism evidence="2 3">
    <name type="scientific">Trichinella nelsoni</name>
    <dbReference type="NCBI Taxonomy" id="6336"/>
    <lineage>
        <taxon>Eukaryota</taxon>
        <taxon>Metazoa</taxon>
        <taxon>Ecdysozoa</taxon>
        <taxon>Nematoda</taxon>
        <taxon>Enoplea</taxon>
        <taxon>Dorylaimia</taxon>
        <taxon>Trichinellida</taxon>
        <taxon>Trichinellidae</taxon>
        <taxon>Trichinella</taxon>
    </lineage>
</organism>
<sequence length="90" mass="10462">MPQYVENGWALRTLETGPEGRTWYLPYLAVYQGEGTEKRCRVVFDGLARYGQSSLSLQINMLKAFLRFRSFHVGPQDDIQKMYIQARIAE</sequence>
<evidence type="ECO:0000313" key="3">
    <source>
        <dbReference type="Proteomes" id="UP000054630"/>
    </source>
</evidence>
<dbReference type="STRING" id="6336.A0A0V0RFW3"/>
<keyword evidence="3" id="KW-1185">Reference proteome</keyword>
<protein>
    <submittedName>
        <fullName evidence="2">Uncharacterized protein</fullName>
    </submittedName>
</protein>
<evidence type="ECO:0000313" key="1">
    <source>
        <dbReference type="EMBL" id="KRX13140.1"/>
    </source>
</evidence>
<dbReference type="EMBL" id="JYDL01000220">
    <property type="protein sequence ID" value="KRX13144.1"/>
    <property type="molecule type" value="Genomic_DNA"/>
</dbReference>
<evidence type="ECO:0000313" key="2">
    <source>
        <dbReference type="EMBL" id="KRX13144.1"/>
    </source>
</evidence>
<dbReference type="AlphaFoldDB" id="A0A0V0RFW3"/>